<proteinExistence type="inferred from homology"/>
<dbReference type="InterPro" id="IPR032880">
    <property type="entry name" value="CSC1/OSCA1-like_N"/>
</dbReference>
<evidence type="ECO:0000256" key="8">
    <source>
        <dbReference type="SAM" id="Phobius"/>
    </source>
</evidence>
<dbReference type="EMBL" id="JAOPGA020001376">
    <property type="protein sequence ID" value="KAL0487829.1"/>
    <property type="molecule type" value="Genomic_DNA"/>
</dbReference>
<feature type="domain" description="CSC1/OSCA1-like cytosolic" evidence="11">
    <location>
        <begin position="234"/>
        <end position="396"/>
    </location>
</feature>
<evidence type="ECO:0000313" key="12">
    <source>
        <dbReference type="EMBL" id="KAL0487829.1"/>
    </source>
</evidence>
<keyword evidence="13" id="KW-1185">Reference proteome</keyword>
<dbReference type="GO" id="GO:0012505">
    <property type="term" value="C:endomembrane system"/>
    <property type="evidence" value="ECO:0007669"/>
    <property type="project" value="UniProtKB-SubCell"/>
</dbReference>
<dbReference type="PANTHER" id="PTHR13018:SF5">
    <property type="entry name" value="RE44586P"/>
    <property type="match status" value="1"/>
</dbReference>
<dbReference type="GO" id="GO:0005227">
    <property type="term" value="F:calcium-activated cation channel activity"/>
    <property type="evidence" value="ECO:0007669"/>
    <property type="project" value="InterPro"/>
</dbReference>
<evidence type="ECO:0000256" key="6">
    <source>
        <dbReference type="ARBA" id="ARBA00023136"/>
    </source>
</evidence>
<sequence>MSSVATNGTSNNSTGFKIPALPFSTFGLTFVVTLDSIIFFIALFIFFVFYRRTALYKNQRNKRSISESDAELDSIQLEELSPPSNPLTRFGSRIYKWLFSVSEYEKFGATYGQEAGVYMWFSKQMLLALSICTFLALTILLPIHLTGSPTLPSNLNYGSRNYTEAADYFLVRATVVSVQDSYHKLWAHVTLTVLFSAVFLFFLNRFHSATFVQRGSGSFRYNKDETIYGRVSNFTAEVSGLPKDLIDNEKLREAFEQLYPSQIYSARIVLDTSQKIVLHRKLNDIENKIRHVEAVIEKTGKRPRTCSCFKGVGCCSSRVDQLSHLEDRKQTVREQIQDLNEVPLTSTGSAFVIFKNISSVVSCVKSGNNGRKYLNSNGLKFRVFRAREPDDIIWENYNIRSRSRNLRVFFVHAILAVLLIFFTSPLSILNLFSAWMSNGWLYTRFQKFRENVVGDLLIQYIPTLLLVILSNVLPLILYYLSGIERYKSKSQIHRINLMRLYVYLCLTTLILPSLLQLSINSIIESTLKNSFEEVLYRIFLPAAGAFFLIYSIQYVLLGNTADVLHAITEEEKEEATNVAEFDSGFEYSFLISFFAIAISYSVFSPLILFVGLVYSISKYCIDRHNITILYDKNSKASHKVIKDLWAYREKTKLVTVLVMVSLLIFQTFMVIYFARSGPYTYMHTSVLSLLLIITFIYSIIWTVRYRSGLDVVEKKYDDSKSPTFPLISQKSDDADSINVQYLDKFKESYLSPYSMETDPRIRSQIEYEAAELMTRRDDTELSSMEDATVIEM</sequence>
<dbReference type="AlphaFoldDB" id="A0AAW2ZGN1"/>
<feature type="transmembrane region" description="Helical" evidence="8">
    <location>
        <begin position="589"/>
        <end position="614"/>
    </location>
</feature>
<evidence type="ECO:0000259" key="10">
    <source>
        <dbReference type="Pfam" id="PF13967"/>
    </source>
</evidence>
<dbReference type="InterPro" id="IPR035979">
    <property type="entry name" value="RBD_domain_sf"/>
</dbReference>
<gene>
    <name evidence="12" type="ORF">AKO1_000037</name>
</gene>
<evidence type="ECO:0000259" key="9">
    <source>
        <dbReference type="Pfam" id="PF02714"/>
    </source>
</evidence>
<feature type="transmembrane region" description="Helical" evidence="8">
    <location>
        <begin position="680"/>
        <end position="700"/>
    </location>
</feature>
<dbReference type="Proteomes" id="UP001431209">
    <property type="component" value="Unassembled WGS sequence"/>
</dbReference>
<dbReference type="GO" id="GO:0005886">
    <property type="term" value="C:plasma membrane"/>
    <property type="evidence" value="ECO:0007669"/>
    <property type="project" value="TreeGrafter"/>
</dbReference>
<dbReference type="InterPro" id="IPR003864">
    <property type="entry name" value="CSC1/OSCA1-like_7TM"/>
</dbReference>
<dbReference type="PANTHER" id="PTHR13018">
    <property type="entry name" value="PROBABLE MEMBRANE PROTEIN DUF221-RELATED"/>
    <property type="match status" value="1"/>
</dbReference>
<dbReference type="SUPFAM" id="SSF54928">
    <property type="entry name" value="RNA-binding domain, RBD"/>
    <property type="match status" value="1"/>
</dbReference>
<dbReference type="Pfam" id="PF02714">
    <property type="entry name" value="RSN1_7TM"/>
    <property type="match status" value="1"/>
</dbReference>
<organism evidence="12 13">
    <name type="scientific">Acrasis kona</name>
    <dbReference type="NCBI Taxonomy" id="1008807"/>
    <lineage>
        <taxon>Eukaryota</taxon>
        <taxon>Discoba</taxon>
        <taxon>Heterolobosea</taxon>
        <taxon>Tetramitia</taxon>
        <taxon>Eutetramitia</taxon>
        <taxon>Acrasidae</taxon>
        <taxon>Acrasis</taxon>
    </lineage>
</organism>
<keyword evidence="5 8" id="KW-1133">Transmembrane helix</keyword>
<comment type="subcellular location">
    <subcellularLocation>
        <location evidence="1">Endomembrane system</location>
        <topology evidence="1">Multi-pass membrane protein</topology>
    </subcellularLocation>
</comment>
<evidence type="ECO:0000256" key="7">
    <source>
        <dbReference type="SAM" id="Coils"/>
    </source>
</evidence>
<comment type="caution">
    <text evidence="12">The sequence shown here is derived from an EMBL/GenBank/DDBJ whole genome shotgun (WGS) entry which is preliminary data.</text>
</comment>
<dbReference type="Pfam" id="PF13967">
    <property type="entry name" value="RSN1_TM"/>
    <property type="match status" value="1"/>
</dbReference>
<feature type="transmembrane region" description="Helical" evidence="8">
    <location>
        <begin position="653"/>
        <end position="674"/>
    </location>
</feature>
<keyword evidence="6 8" id="KW-0472">Membrane</keyword>
<reference evidence="12 13" key="1">
    <citation type="submission" date="2024-03" db="EMBL/GenBank/DDBJ databases">
        <title>The Acrasis kona genome and developmental transcriptomes reveal deep origins of eukaryotic multicellular pathways.</title>
        <authorList>
            <person name="Sheikh S."/>
            <person name="Fu C.-J."/>
            <person name="Brown M.W."/>
            <person name="Baldauf S.L."/>
        </authorList>
    </citation>
    <scope>NUCLEOTIDE SEQUENCE [LARGE SCALE GENOMIC DNA]</scope>
    <source>
        <strain evidence="12 13">ATCC MYA-3509</strain>
    </source>
</reference>
<evidence type="ECO:0000256" key="3">
    <source>
        <dbReference type="ARBA" id="ARBA00022448"/>
    </source>
</evidence>
<evidence type="ECO:0000256" key="2">
    <source>
        <dbReference type="ARBA" id="ARBA00007779"/>
    </source>
</evidence>
<dbReference type="GO" id="GO:0003676">
    <property type="term" value="F:nucleic acid binding"/>
    <property type="evidence" value="ECO:0007669"/>
    <property type="project" value="InterPro"/>
</dbReference>
<evidence type="ECO:0000256" key="5">
    <source>
        <dbReference type="ARBA" id="ARBA00022989"/>
    </source>
</evidence>
<evidence type="ECO:0000259" key="11">
    <source>
        <dbReference type="Pfam" id="PF14703"/>
    </source>
</evidence>
<comment type="similarity">
    <text evidence="2">Belongs to the CSC1 (TC 1.A.17) family.</text>
</comment>
<name>A0AAW2ZGN1_9EUKA</name>
<evidence type="ECO:0000256" key="4">
    <source>
        <dbReference type="ARBA" id="ARBA00022692"/>
    </source>
</evidence>
<dbReference type="InterPro" id="IPR027815">
    <property type="entry name" value="CSC1/OSCA1-like_cyt"/>
</dbReference>
<feature type="transmembrane region" description="Helical" evidence="8">
    <location>
        <begin position="126"/>
        <end position="145"/>
    </location>
</feature>
<feature type="domain" description="CSC1/OSCA1-like 7TM region" evidence="9">
    <location>
        <begin position="407"/>
        <end position="672"/>
    </location>
</feature>
<feature type="domain" description="CSC1/OSCA1-like N-terminal transmembrane" evidence="10">
    <location>
        <begin position="36"/>
        <end position="204"/>
    </location>
</feature>
<keyword evidence="3" id="KW-0813">Transport</keyword>
<feature type="transmembrane region" description="Helical" evidence="8">
    <location>
        <begin position="409"/>
        <end position="436"/>
    </location>
</feature>
<feature type="transmembrane region" description="Helical" evidence="8">
    <location>
        <begin position="500"/>
        <end position="523"/>
    </location>
</feature>
<keyword evidence="7" id="KW-0175">Coiled coil</keyword>
<feature type="transmembrane region" description="Helical" evidence="8">
    <location>
        <begin position="26"/>
        <end position="50"/>
    </location>
</feature>
<feature type="coiled-coil region" evidence="7">
    <location>
        <begin position="282"/>
        <end position="342"/>
    </location>
</feature>
<accession>A0AAW2ZGN1</accession>
<dbReference type="Pfam" id="PF14703">
    <property type="entry name" value="PHM7_cyt"/>
    <property type="match status" value="1"/>
</dbReference>
<keyword evidence="4 8" id="KW-0812">Transmembrane</keyword>
<feature type="transmembrane region" description="Helical" evidence="8">
    <location>
        <begin position="185"/>
        <end position="204"/>
    </location>
</feature>
<feature type="transmembrane region" description="Helical" evidence="8">
    <location>
        <begin position="456"/>
        <end position="480"/>
    </location>
</feature>
<evidence type="ECO:0000256" key="1">
    <source>
        <dbReference type="ARBA" id="ARBA00004127"/>
    </source>
</evidence>
<protein>
    <submittedName>
        <fullName evidence="12">9 TM domain-containing transmembrane protein</fullName>
    </submittedName>
</protein>
<evidence type="ECO:0000313" key="13">
    <source>
        <dbReference type="Proteomes" id="UP001431209"/>
    </source>
</evidence>
<dbReference type="InterPro" id="IPR045122">
    <property type="entry name" value="Csc1-like"/>
</dbReference>